<sequence length="63" mass="7570">LVLLKDDELQLSETVYRKGRDELMWVILQYVAVYIARITKEEMVRIAEIYNLLYRYGHFDADS</sequence>
<reference evidence="1" key="1">
    <citation type="submission" date="2016-06" db="UniProtKB">
        <authorList>
            <consortium name="WormBaseParasite"/>
        </authorList>
    </citation>
    <scope>IDENTIFICATION</scope>
</reference>
<proteinExistence type="predicted"/>
<dbReference type="AlphaFoldDB" id="A0A183EWI2"/>
<organism evidence="1">
    <name type="scientific">Gongylonema pulchrum</name>
    <dbReference type="NCBI Taxonomy" id="637853"/>
    <lineage>
        <taxon>Eukaryota</taxon>
        <taxon>Metazoa</taxon>
        <taxon>Ecdysozoa</taxon>
        <taxon>Nematoda</taxon>
        <taxon>Chromadorea</taxon>
        <taxon>Rhabditida</taxon>
        <taxon>Spirurina</taxon>
        <taxon>Spiruromorpha</taxon>
        <taxon>Spiruroidea</taxon>
        <taxon>Gongylonematidae</taxon>
        <taxon>Gongylonema</taxon>
    </lineage>
</organism>
<accession>A0A183EWI2</accession>
<evidence type="ECO:0000313" key="1">
    <source>
        <dbReference type="WBParaSite" id="GPUH_0002535301-mRNA-1"/>
    </source>
</evidence>
<dbReference type="Pfam" id="PF11573">
    <property type="entry name" value="Med23"/>
    <property type="match status" value="1"/>
</dbReference>
<dbReference type="WBParaSite" id="GPUH_0002535301-mRNA-1">
    <property type="protein sequence ID" value="GPUH_0002535301-mRNA-1"/>
    <property type="gene ID" value="GPUH_0002535301"/>
</dbReference>
<name>A0A183EWI2_9BILA</name>
<protein>
    <submittedName>
        <fullName evidence="1">Mediator of RNA polymerase II transcription subunit 23</fullName>
    </submittedName>
</protein>
<dbReference type="InterPro" id="IPR021629">
    <property type="entry name" value="Mediator_Med23"/>
</dbReference>